<evidence type="ECO:0000313" key="2">
    <source>
        <dbReference type="EMBL" id="KAK3768597.1"/>
    </source>
</evidence>
<protein>
    <submittedName>
        <fullName evidence="2">Uncharacterized protein</fullName>
    </submittedName>
</protein>
<sequence length="102" mass="11587">MFQKTRDIKKAKFFKCSSPMTLRVMPGSAYSGSSRVFKQLKLTPHKDSVINLFHSICVMPFNFSRSQSKRPTLPADVTHQTRPLGALGQYKRDPDQLSEVGR</sequence>
<feature type="compositionally biased region" description="Basic and acidic residues" evidence="1">
    <location>
        <begin position="90"/>
        <end position="102"/>
    </location>
</feature>
<accession>A0AAE0ZHS2</accession>
<dbReference type="EMBL" id="JAWDGP010004038">
    <property type="protein sequence ID" value="KAK3768597.1"/>
    <property type="molecule type" value="Genomic_DNA"/>
</dbReference>
<organism evidence="2 3">
    <name type="scientific">Elysia crispata</name>
    <name type="common">lettuce slug</name>
    <dbReference type="NCBI Taxonomy" id="231223"/>
    <lineage>
        <taxon>Eukaryota</taxon>
        <taxon>Metazoa</taxon>
        <taxon>Spiralia</taxon>
        <taxon>Lophotrochozoa</taxon>
        <taxon>Mollusca</taxon>
        <taxon>Gastropoda</taxon>
        <taxon>Heterobranchia</taxon>
        <taxon>Euthyneura</taxon>
        <taxon>Panpulmonata</taxon>
        <taxon>Sacoglossa</taxon>
        <taxon>Placobranchoidea</taxon>
        <taxon>Plakobranchidae</taxon>
        <taxon>Elysia</taxon>
    </lineage>
</organism>
<gene>
    <name evidence="2" type="ORF">RRG08_006130</name>
</gene>
<evidence type="ECO:0000256" key="1">
    <source>
        <dbReference type="SAM" id="MobiDB-lite"/>
    </source>
</evidence>
<dbReference type="Proteomes" id="UP001283361">
    <property type="component" value="Unassembled WGS sequence"/>
</dbReference>
<reference evidence="2" key="1">
    <citation type="journal article" date="2023" name="G3 (Bethesda)">
        <title>A reference genome for the long-term kleptoplast-retaining sea slug Elysia crispata morphotype clarki.</title>
        <authorList>
            <person name="Eastman K.E."/>
            <person name="Pendleton A.L."/>
            <person name="Shaikh M.A."/>
            <person name="Suttiyut T."/>
            <person name="Ogas R."/>
            <person name="Tomko P."/>
            <person name="Gavelis G."/>
            <person name="Widhalm J.R."/>
            <person name="Wisecaver J.H."/>
        </authorList>
    </citation>
    <scope>NUCLEOTIDE SEQUENCE</scope>
    <source>
        <strain evidence="2">ECLA1</strain>
    </source>
</reference>
<comment type="caution">
    <text evidence="2">The sequence shown here is derived from an EMBL/GenBank/DDBJ whole genome shotgun (WGS) entry which is preliminary data.</text>
</comment>
<evidence type="ECO:0000313" key="3">
    <source>
        <dbReference type="Proteomes" id="UP001283361"/>
    </source>
</evidence>
<feature type="region of interest" description="Disordered" evidence="1">
    <location>
        <begin position="66"/>
        <end position="102"/>
    </location>
</feature>
<name>A0AAE0ZHS2_9GAST</name>
<dbReference type="AlphaFoldDB" id="A0AAE0ZHS2"/>
<proteinExistence type="predicted"/>
<keyword evidence="3" id="KW-1185">Reference proteome</keyword>